<evidence type="ECO:0000256" key="4">
    <source>
        <dbReference type="SAM" id="Phobius"/>
    </source>
</evidence>
<evidence type="ECO:0000256" key="1">
    <source>
        <dbReference type="ARBA" id="ARBA00022553"/>
    </source>
</evidence>
<dbReference type="Gene3D" id="1.10.287.130">
    <property type="match status" value="1"/>
</dbReference>
<keyword evidence="7" id="KW-1185">Reference proteome</keyword>
<sequence>MIRWETAKYYAAGSVLLPAAGVLLWPSARWMNAVFAGWLLLAAAFWIFRERREQAERLERTIQAMQIASIRTLNHHRHDWMNDLQVLYGYIRLQKQDKMAECVEKIRERMAMESKIAKLGEPSLVIFLQSFRTMTHSLRLNVRIDGELNFGELPFDGAGTAAALIDVLNAYRFAVKPGSGEAAALTLALSRDDKSLIVELDVEGEVQDARELQRKLKQRLKGTPLQPVNLDHPEQYAKLTARFQM</sequence>
<reference evidence="6 7" key="1">
    <citation type="submission" date="2021-04" db="EMBL/GenBank/DDBJ databases">
        <title>Draft genome sequence of Paenibacillus cisolokensis, LC2-13A.</title>
        <authorList>
            <person name="Uke A."/>
            <person name="Chhe C."/>
            <person name="Baramee S."/>
            <person name="Kosugi A."/>
        </authorList>
    </citation>
    <scope>NUCLEOTIDE SEQUENCE [LARGE SCALE GENOMIC DNA]</scope>
    <source>
        <strain evidence="6 7">LC2-13A</strain>
    </source>
</reference>
<dbReference type="InterPro" id="IPR039506">
    <property type="entry name" value="SPOB_a"/>
</dbReference>
<comment type="caution">
    <text evidence="6">The sequence shown here is derived from an EMBL/GenBank/DDBJ whole genome shotgun (WGS) entry which is preliminary data.</text>
</comment>
<evidence type="ECO:0000313" key="6">
    <source>
        <dbReference type="EMBL" id="GIQ64606.1"/>
    </source>
</evidence>
<accession>A0ABQ4N9L7</accession>
<dbReference type="Proteomes" id="UP000680304">
    <property type="component" value="Unassembled WGS sequence"/>
</dbReference>
<dbReference type="Pfam" id="PF14689">
    <property type="entry name" value="SPOB_a"/>
    <property type="match status" value="1"/>
</dbReference>
<dbReference type="RefSeq" id="WP_213529216.1">
    <property type="nucleotide sequence ID" value="NZ_BOVJ01000101.1"/>
</dbReference>
<keyword evidence="2" id="KW-0808">Transferase</keyword>
<dbReference type="InterPro" id="IPR016120">
    <property type="entry name" value="Sig_transdc_His_kin_SpoOB"/>
</dbReference>
<feature type="transmembrane region" description="Helical" evidence="4">
    <location>
        <begin position="30"/>
        <end position="48"/>
    </location>
</feature>
<keyword evidence="4" id="KW-0472">Membrane</keyword>
<protein>
    <recommendedName>
        <fullName evidence="5">SpoOB alpha-helical domain-containing protein</fullName>
    </recommendedName>
</protein>
<organism evidence="6 7">
    <name type="scientific">Paenibacillus cisolokensis</name>
    <dbReference type="NCBI Taxonomy" id="1658519"/>
    <lineage>
        <taxon>Bacteria</taxon>
        <taxon>Bacillati</taxon>
        <taxon>Bacillota</taxon>
        <taxon>Bacilli</taxon>
        <taxon>Bacillales</taxon>
        <taxon>Paenibacillaceae</taxon>
        <taxon>Paenibacillus</taxon>
    </lineage>
</organism>
<feature type="transmembrane region" description="Helical" evidence="4">
    <location>
        <begin position="7"/>
        <end position="24"/>
    </location>
</feature>
<keyword evidence="1" id="KW-0597">Phosphoprotein</keyword>
<keyword evidence="3" id="KW-0418">Kinase</keyword>
<feature type="domain" description="SpoOB alpha-helical" evidence="5">
    <location>
        <begin position="69"/>
        <end position="119"/>
    </location>
</feature>
<keyword evidence="4" id="KW-0812">Transmembrane</keyword>
<evidence type="ECO:0000259" key="5">
    <source>
        <dbReference type="Pfam" id="PF14689"/>
    </source>
</evidence>
<evidence type="ECO:0000256" key="3">
    <source>
        <dbReference type="ARBA" id="ARBA00022777"/>
    </source>
</evidence>
<proteinExistence type="predicted"/>
<evidence type="ECO:0000313" key="7">
    <source>
        <dbReference type="Proteomes" id="UP000680304"/>
    </source>
</evidence>
<keyword evidence="4" id="KW-1133">Transmembrane helix</keyword>
<evidence type="ECO:0000256" key="2">
    <source>
        <dbReference type="ARBA" id="ARBA00022679"/>
    </source>
</evidence>
<dbReference type="EMBL" id="BOVJ01000101">
    <property type="protein sequence ID" value="GIQ64606.1"/>
    <property type="molecule type" value="Genomic_DNA"/>
</dbReference>
<name>A0ABQ4N9L7_9BACL</name>
<gene>
    <name evidence="6" type="ORF">PACILC2_31740</name>
</gene>
<dbReference type="SUPFAM" id="SSF55890">
    <property type="entry name" value="Sporulation response regulatory protein Spo0B"/>
    <property type="match status" value="1"/>
</dbReference>